<comment type="caution">
    <text evidence="3">The sequence shown here is derived from an EMBL/GenBank/DDBJ whole genome shotgun (WGS) entry which is preliminary data.</text>
</comment>
<accession>A0ABW5MDD9</accession>
<evidence type="ECO:0000313" key="3">
    <source>
        <dbReference type="EMBL" id="MFD2574556.1"/>
    </source>
</evidence>
<evidence type="ECO:0000259" key="1">
    <source>
        <dbReference type="Pfam" id="PF25837"/>
    </source>
</evidence>
<dbReference type="Pfam" id="PF25837">
    <property type="entry name" value="Apionate_lact_N"/>
    <property type="match status" value="1"/>
</dbReference>
<feature type="domain" description="D-apionate lactonase TIM barrel" evidence="2">
    <location>
        <begin position="247"/>
        <end position="497"/>
    </location>
</feature>
<dbReference type="RefSeq" id="WP_381528446.1">
    <property type="nucleotide sequence ID" value="NZ_JBHULN010000031.1"/>
</dbReference>
<dbReference type="InterPro" id="IPR058788">
    <property type="entry name" value="ApnL_N"/>
</dbReference>
<gene>
    <name evidence="3" type="ORF">ACFSUS_28245</name>
</gene>
<proteinExistence type="predicted"/>
<protein>
    <submittedName>
        <fullName evidence="3">Uncharacterized protein</fullName>
    </submittedName>
</protein>
<evidence type="ECO:0000313" key="4">
    <source>
        <dbReference type="Proteomes" id="UP001597469"/>
    </source>
</evidence>
<organism evidence="3 4">
    <name type="scientific">Spirosoma soli</name>
    <dbReference type="NCBI Taxonomy" id="1770529"/>
    <lineage>
        <taxon>Bacteria</taxon>
        <taxon>Pseudomonadati</taxon>
        <taxon>Bacteroidota</taxon>
        <taxon>Cytophagia</taxon>
        <taxon>Cytophagales</taxon>
        <taxon>Cytophagaceae</taxon>
        <taxon>Spirosoma</taxon>
    </lineage>
</organism>
<keyword evidence="4" id="KW-1185">Reference proteome</keyword>
<dbReference type="Proteomes" id="UP001597469">
    <property type="component" value="Unassembled WGS sequence"/>
</dbReference>
<dbReference type="EMBL" id="JBHULN010000031">
    <property type="protein sequence ID" value="MFD2574556.1"/>
    <property type="molecule type" value="Genomic_DNA"/>
</dbReference>
<sequence length="507" mass="56510">MAHHLQAGPVQVRYEHGFLRYLRLDGVEVVRMIYFAIRDQYWQTARLAITDELIDQTADSFRISYQWHTDDLGIQMTGQVTITGESDGAITFDFAGKALNSFLKNRVGLCVLHPIDGVTGQPCQTVSPDGQQTEERFPDYISPHQPFFDIQTLRWQPTSGPGLRLDFTGDVFEMEDQRNWTDASFKTYSTPLRLPFPVTMQPQETVQQRVLFSLESAFPANEKVNSSPIAQQPEPPISGIETTQPRIGLSQRADWQLLSDAEAVLLRKLNLSHLRSDVLLTTADWQTGLTNALADAKALGVSLELALFFGNDPVHELTKVSTFIEHSAGMVGSVLLFDASNLTTSDQLLRQVVPVVRTIWPKALLGSGTDGFFADFNRNPFDYNLIDFVTYSVNPQMHAFDDLTLLENIDGQPPTVRTAKYLTGGKPVHISPITLLPRYTTVARSASERLSPPADPRQTTEFGADWTRQSLQALTQAGVTSVTYYETHGPRGLVDGSVVLPVYWAFS</sequence>
<reference evidence="4" key="1">
    <citation type="journal article" date="2019" name="Int. J. Syst. Evol. Microbiol.">
        <title>The Global Catalogue of Microorganisms (GCM) 10K type strain sequencing project: providing services to taxonomists for standard genome sequencing and annotation.</title>
        <authorList>
            <consortium name="The Broad Institute Genomics Platform"/>
            <consortium name="The Broad Institute Genome Sequencing Center for Infectious Disease"/>
            <person name="Wu L."/>
            <person name="Ma J."/>
        </authorList>
    </citation>
    <scope>NUCLEOTIDE SEQUENCE [LARGE SCALE GENOMIC DNA]</scope>
    <source>
        <strain evidence="4">KCTC 42805</strain>
    </source>
</reference>
<feature type="domain" description="D-apionate lactonase N-terminal" evidence="1">
    <location>
        <begin position="3"/>
        <end position="215"/>
    </location>
</feature>
<dbReference type="Pfam" id="PF25838">
    <property type="entry name" value="Apionate_lact_M"/>
    <property type="match status" value="1"/>
</dbReference>
<dbReference type="InterPro" id="IPR058787">
    <property type="entry name" value="ApnL_M"/>
</dbReference>
<name>A0ABW5MDD9_9BACT</name>
<evidence type="ECO:0000259" key="2">
    <source>
        <dbReference type="Pfam" id="PF25838"/>
    </source>
</evidence>